<evidence type="ECO:0000256" key="1">
    <source>
        <dbReference type="ARBA" id="ARBA00008419"/>
    </source>
</evidence>
<dbReference type="GO" id="GO:0006098">
    <property type="term" value="P:pentose-phosphate shunt"/>
    <property type="evidence" value="ECO:0007669"/>
    <property type="project" value="InterPro"/>
</dbReference>
<comment type="caution">
    <text evidence="5">The sequence shown here is derived from an EMBL/GenBank/DDBJ whole genome shotgun (WGS) entry which is preliminary data.</text>
</comment>
<dbReference type="InterPro" id="IPR036291">
    <property type="entry name" value="NAD(P)-bd_dom_sf"/>
</dbReference>
<proteinExistence type="inferred from homology"/>
<dbReference type="InterPro" id="IPR013328">
    <property type="entry name" value="6PGD_dom2"/>
</dbReference>
<keyword evidence="6" id="KW-1185">Reference proteome</keyword>
<comment type="similarity">
    <text evidence="1">Belongs to the 6-phosphogluconate dehydrogenase family.</text>
</comment>
<dbReference type="InterPro" id="IPR004849">
    <property type="entry name" value="6DGDH_YqeC"/>
</dbReference>
<name>S0LAH6_9ENTE</name>
<dbReference type="NCBIfam" id="TIGR00872">
    <property type="entry name" value="gnd_rel"/>
    <property type="match status" value="1"/>
</dbReference>
<dbReference type="PATRIC" id="fig|1140003.3.peg.290"/>
<dbReference type="Proteomes" id="UP000015961">
    <property type="component" value="Unassembled WGS sequence"/>
</dbReference>
<dbReference type="Gene3D" id="3.40.50.720">
    <property type="entry name" value="NAD(P)-binding Rossmann-like Domain"/>
    <property type="match status" value="1"/>
</dbReference>
<dbReference type="InterPro" id="IPR006183">
    <property type="entry name" value="Pgluconate_DH"/>
</dbReference>
<dbReference type="NCBIfam" id="NF007161">
    <property type="entry name" value="PRK09599.1"/>
    <property type="match status" value="1"/>
</dbReference>
<organism evidence="5 6">
    <name type="scientific">Enterococcus sulfureus ATCC 49903</name>
    <dbReference type="NCBI Taxonomy" id="1140003"/>
    <lineage>
        <taxon>Bacteria</taxon>
        <taxon>Bacillati</taxon>
        <taxon>Bacillota</taxon>
        <taxon>Bacilli</taxon>
        <taxon>Lactobacillales</taxon>
        <taxon>Enterococcaceae</taxon>
        <taxon>Enterococcus</taxon>
    </lineage>
</organism>
<feature type="domain" description="6-phosphogluconate dehydrogenase C-terminal" evidence="4">
    <location>
        <begin position="167"/>
        <end position="303"/>
    </location>
</feature>
<dbReference type="GO" id="GO:0004616">
    <property type="term" value="F:phosphogluconate dehydrogenase (decarboxylating) activity"/>
    <property type="evidence" value="ECO:0007669"/>
    <property type="project" value="InterPro"/>
</dbReference>
<dbReference type="STRING" id="1140003.OMY_00296"/>
<dbReference type="PANTHER" id="PTHR11811">
    <property type="entry name" value="6-PHOSPHOGLUCONATE DEHYDROGENASE"/>
    <property type="match status" value="1"/>
</dbReference>
<keyword evidence="3" id="KW-0311">Gluconate utilization</keyword>
<dbReference type="AlphaFoldDB" id="S0LAH6"/>
<evidence type="ECO:0000313" key="5">
    <source>
        <dbReference type="EMBL" id="EOT87235.1"/>
    </source>
</evidence>
<keyword evidence="2" id="KW-0560">Oxidoreductase</keyword>
<evidence type="ECO:0000313" key="6">
    <source>
        <dbReference type="Proteomes" id="UP000015961"/>
    </source>
</evidence>
<evidence type="ECO:0000256" key="3">
    <source>
        <dbReference type="ARBA" id="ARBA00023064"/>
    </source>
</evidence>
<evidence type="ECO:0000259" key="4">
    <source>
        <dbReference type="SMART" id="SM01350"/>
    </source>
</evidence>
<dbReference type="Pfam" id="PF03446">
    <property type="entry name" value="NAD_binding_2"/>
    <property type="match status" value="1"/>
</dbReference>
<dbReference type="EMBL" id="ASWO01000001">
    <property type="protein sequence ID" value="EOT87235.1"/>
    <property type="molecule type" value="Genomic_DNA"/>
</dbReference>
<reference evidence="5 6" key="1">
    <citation type="submission" date="2013-03" db="EMBL/GenBank/DDBJ databases">
        <title>The Genome Sequence of Enterococcus sulfureus ATCC_49903 (PacBio/Illumina hybrid assembly).</title>
        <authorList>
            <consortium name="The Broad Institute Genomics Platform"/>
            <consortium name="The Broad Institute Genome Sequencing Center for Infectious Disease"/>
            <person name="Earl A."/>
            <person name="Russ C."/>
            <person name="Gilmore M."/>
            <person name="Surin D."/>
            <person name="Walker B."/>
            <person name="Young S."/>
            <person name="Zeng Q."/>
            <person name="Gargeya S."/>
            <person name="Fitzgerald M."/>
            <person name="Haas B."/>
            <person name="Abouelleil A."/>
            <person name="Allen A.W."/>
            <person name="Alvarado L."/>
            <person name="Arachchi H.M."/>
            <person name="Berlin A.M."/>
            <person name="Chapman S.B."/>
            <person name="Gainer-Dewar J."/>
            <person name="Goldberg J."/>
            <person name="Griggs A."/>
            <person name="Gujja S."/>
            <person name="Hansen M."/>
            <person name="Howarth C."/>
            <person name="Imamovic A."/>
            <person name="Ireland A."/>
            <person name="Larimer J."/>
            <person name="McCowan C."/>
            <person name="Murphy C."/>
            <person name="Pearson M."/>
            <person name="Poon T.W."/>
            <person name="Priest M."/>
            <person name="Roberts A."/>
            <person name="Saif S."/>
            <person name="Shea T."/>
            <person name="Sisk P."/>
            <person name="Sykes S."/>
            <person name="Wortman J."/>
            <person name="Nusbaum C."/>
            <person name="Birren B."/>
        </authorList>
    </citation>
    <scope>NUCLEOTIDE SEQUENCE [LARGE SCALE GENOMIC DNA]</scope>
    <source>
        <strain evidence="5 6">ATCC 49903</strain>
    </source>
</reference>
<dbReference type="Gene3D" id="1.10.1040.10">
    <property type="entry name" value="N-(1-d-carboxylethyl)-l-norvaline Dehydrogenase, domain 2"/>
    <property type="match status" value="1"/>
</dbReference>
<dbReference type="SUPFAM" id="SSF48179">
    <property type="entry name" value="6-phosphogluconate dehydrogenase C-terminal domain-like"/>
    <property type="match status" value="1"/>
</dbReference>
<gene>
    <name evidence="5" type="ORF">I573_00291</name>
</gene>
<dbReference type="GO" id="GO:0050661">
    <property type="term" value="F:NADP binding"/>
    <property type="evidence" value="ECO:0007669"/>
    <property type="project" value="InterPro"/>
</dbReference>
<dbReference type="RefSeq" id="WP_016184787.1">
    <property type="nucleotide sequence ID" value="NZ_ASWO01000001.1"/>
</dbReference>
<dbReference type="OrthoDB" id="9804542at2"/>
<dbReference type="Pfam" id="PF00393">
    <property type="entry name" value="6PGD"/>
    <property type="match status" value="1"/>
</dbReference>
<sequence length="304" mass="33358">MEIGIIGLGKMGANIASNLHDQGYAVRGMDTSPTVCEAIQAKGIPTFETLPLFLASFTNQRVIWLMLPAGEITEKIVLTLSEELDENDIVIEGGNSFYKDSIRRAELFSTKQLGYLDCGTSGGISGARNNACLMIGGNQETFQELEPLFRDLACQDGYLYTGENGSGHFLKMVHNGIEYGMMQAIGEGFQVVQKSDYDFDLTQVAKVWNHGSVIRSWLMELMEMQFKNDPELTEFSPVVAASGEAKWTVETALEMNLSVPVIALSLFARNLSQEPEPFSAKVVSALRNGFGGHDSHRAPVDRSI</sequence>
<dbReference type="SMART" id="SM01350">
    <property type="entry name" value="6PGD"/>
    <property type="match status" value="1"/>
</dbReference>
<protein>
    <submittedName>
        <fullName evidence="5">6-phosphogluconate dehydrogenase (Decarboxylating)</fullName>
    </submittedName>
</protein>
<accession>S0LAH6</accession>
<dbReference type="PRINTS" id="PR00076">
    <property type="entry name" value="6PGDHDRGNASE"/>
</dbReference>
<dbReference type="InterPro" id="IPR006115">
    <property type="entry name" value="6PGDH_NADP-bd"/>
</dbReference>
<dbReference type="SUPFAM" id="SSF51735">
    <property type="entry name" value="NAD(P)-binding Rossmann-fold domains"/>
    <property type="match status" value="1"/>
</dbReference>
<dbReference type="InterPro" id="IPR008927">
    <property type="entry name" value="6-PGluconate_DH-like_C_sf"/>
</dbReference>
<dbReference type="GO" id="GO:0019521">
    <property type="term" value="P:D-gluconate metabolic process"/>
    <property type="evidence" value="ECO:0007669"/>
    <property type="project" value="UniProtKB-KW"/>
</dbReference>
<evidence type="ECO:0000256" key="2">
    <source>
        <dbReference type="ARBA" id="ARBA00023002"/>
    </source>
</evidence>
<dbReference type="InterPro" id="IPR006114">
    <property type="entry name" value="6PGDH_C"/>
</dbReference>
<dbReference type="eggNOG" id="COG1023">
    <property type="taxonomic scope" value="Bacteria"/>
</dbReference>